<name>E0QSK3_9ACTO</name>
<accession>E0QSK3</accession>
<dbReference type="CDD" id="cd00090">
    <property type="entry name" value="HTH_ARSR"/>
    <property type="match status" value="1"/>
</dbReference>
<sequence length="177" mass="19620">MTQLEGARKEGFMTNLPASEIRALREALTHPHGTGSGRQCAADIEITPHESEPAPHEPEATLATHHDDYHTHHGRPAKTPMQPVDIDQIATTWAPRFELLADLTRLKLLSYMHIYPGSCVQDLAKAAGITQTAASQALRVLRDEGWVSAQRAGRLMRYTLKDTAAHQMLHFIGHTHV</sequence>
<evidence type="ECO:0000313" key="5">
    <source>
        <dbReference type="EMBL" id="EFM45453.1"/>
    </source>
</evidence>
<dbReference type="STRING" id="871571.HMPREF0580_1868"/>
<dbReference type="InterPro" id="IPR001845">
    <property type="entry name" value="HTH_ArsR_DNA-bd_dom"/>
</dbReference>
<dbReference type="HOGENOM" id="CLU_1650223_0_0_11"/>
<proteinExistence type="predicted"/>
<keyword evidence="2" id="KW-0238">DNA-binding</keyword>
<keyword evidence="1" id="KW-0805">Transcription regulation</keyword>
<evidence type="ECO:0000256" key="3">
    <source>
        <dbReference type="ARBA" id="ARBA00023163"/>
    </source>
</evidence>
<dbReference type="Gene3D" id="1.10.10.10">
    <property type="entry name" value="Winged helix-like DNA-binding domain superfamily/Winged helix DNA-binding domain"/>
    <property type="match status" value="1"/>
</dbReference>
<dbReference type="GO" id="GO:0003700">
    <property type="term" value="F:DNA-binding transcription factor activity"/>
    <property type="evidence" value="ECO:0007669"/>
    <property type="project" value="InterPro"/>
</dbReference>
<comment type="caution">
    <text evidence="5">The sequence shown here is derived from an EMBL/GenBank/DDBJ whole genome shotgun (WGS) entry which is preliminary data.</text>
</comment>
<dbReference type="InterPro" id="IPR036388">
    <property type="entry name" value="WH-like_DNA-bd_sf"/>
</dbReference>
<dbReference type="NCBIfam" id="NF033788">
    <property type="entry name" value="HTH_metalloreg"/>
    <property type="match status" value="1"/>
</dbReference>
<dbReference type="InterPro" id="IPR011991">
    <property type="entry name" value="ArsR-like_HTH"/>
</dbReference>
<keyword evidence="6" id="KW-1185">Reference proteome</keyword>
<protein>
    <submittedName>
        <fullName evidence="5">Transcriptional regulator, ArsR family</fullName>
    </submittedName>
</protein>
<dbReference type="PRINTS" id="PR00778">
    <property type="entry name" value="HTHARSR"/>
</dbReference>
<keyword evidence="3" id="KW-0804">Transcription</keyword>
<gene>
    <name evidence="5" type="ORF">HMPREF0580_1868</name>
</gene>
<feature type="domain" description="HTH arsR-type" evidence="4">
    <location>
        <begin position="86"/>
        <end position="177"/>
    </location>
</feature>
<dbReference type="PROSITE" id="PS50987">
    <property type="entry name" value="HTH_ARSR_2"/>
    <property type="match status" value="1"/>
</dbReference>
<dbReference type="AlphaFoldDB" id="E0QSK3"/>
<dbReference type="PANTHER" id="PTHR33154:SF18">
    <property type="entry name" value="ARSENICAL RESISTANCE OPERON REPRESSOR"/>
    <property type="match status" value="1"/>
</dbReference>
<dbReference type="SUPFAM" id="SSF46785">
    <property type="entry name" value="Winged helix' DNA-binding domain"/>
    <property type="match status" value="1"/>
</dbReference>
<dbReference type="EMBL" id="AEET01000040">
    <property type="protein sequence ID" value="EFM45453.1"/>
    <property type="molecule type" value="Genomic_DNA"/>
</dbReference>
<reference evidence="5" key="1">
    <citation type="submission" date="2010-08" db="EMBL/GenBank/DDBJ databases">
        <authorList>
            <person name="Muzny D."/>
            <person name="Qin X."/>
            <person name="Deng J."/>
            <person name="Jiang H."/>
            <person name="Liu Y."/>
            <person name="Qu J."/>
            <person name="Song X.-Z."/>
            <person name="Zhang L."/>
            <person name="Thornton R."/>
            <person name="Coyle M."/>
            <person name="Francisco L."/>
            <person name="Jackson L."/>
            <person name="Javaid M."/>
            <person name="Korchina V."/>
            <person name="Kovar C."/>
            <person name="Mata R."/>
            <person name="Mathew T."/>
            <person name="Ngo R."/>
            <person name="Nguyen L."/>
            <person name="Nguyen N."/>
            <person name="Okwuonu G."/>
            <person name="Ongeri F."/>
            <person name="Pham C."/>
            <person name="Simmons D."/>
            <person name="Wilczek-Boney K."/>
            <person name="Hale W."/>
            <person name="Jakkamsetti A."/>
            <person name="Pham P."/>
            <person name="Ruth R."/>
            <person name="San Lucas F."/>
            <person name="Warren J."/>
            <person name="Zhang J."/>
            <person name="Zhao Z."/>
            <person name="Zhou C."/>
            <person name="Zhu D."/>
            <person name="Lee S."/>
            <person name="Bess C."/>
            <person name="Blankenburg K."/>
            <person name="Forbes L."/>
            <person name="Fu Q."/>
            <person name="Gubbala S."/>
            <person name="Hirani K."/>
            <person name="Jayaseelan J.C."/>
            <person name="Lara F."/>
            <person name="Munidasa M."/>
            <person name="Palculict T."/>
            <person name="Patil S."/>
            <person name="Pu L.-L."/>
            <person name="Saada N."/>
            <person name="Tang L."/>
            <person name="Weissenberger G."/>
            <person name="Zhu Y."/>
            <person name="Hemphill L."/>
            <person name="Shang Y."/>
            <person name="Youmans B."/>
            <person name="Ayvaz T."/>
            <person name="Ross M."/>
            <person name="Santibanez J."/>
            <person name="Aqrawi P."/>
            <person name="Gross S."/>
            <person name="Joshi V."/>
            <person name="Fowler G."/>
            <person name="Nazareth L."/>
            <person name="Reid J."/>
            <person name="Worley K."/>
            <person name="Petrosino J."/>
            <person name="Highlander S."/>
            <person name="Gibbs R."/>
        </authorList>
    </citation>
    <scope>NUCLEOTIDE SEQUENCE [LARGE SCALE GENOMIC DNA]</scope>
    <source>
        <strain evidence="5">ATCC 35239</strain>
    </source>
</reference>
<evidence type="ECO:0000256" key="1">
    <source>
        <dbReference type="ARBA" id="ARBA00023015"/>
    </source>
</evidence>
<dbReference type="Proteomes" id="UP000003045">
    <property type="component" value="Unassembled WGS sequence"/>
</dbReference>
<evidence type="ECO:0000259" key="4">
    <source>
        <dbReference type="PROSITE" id="PS50987"/>
    </source>
</evidence>
<evidence type="ECO:0000256" key="2">
    <source>
        <dbReference type="ARBA" id="ARBA00023125"/>
    </source>
</evidence>
<dbReference type="SMART" id="SM00418">
    <property type="entry name" value="HTH_ARSR"/>
    <property type="match status" value="1"/>
</dbReference>
<dbReference type="PANTHER" id="PTHR33154">
    <property type="entry name" value="TRANSCRIPTIONAL REGULATOR, ARSR FAMILY"/>
    <property type="match status" value="1"/>
</dbReference>
<dbReference type="InterPro" id="IPR036390">
    <property type="entry name" value="WH_DNA-bd_sf"/>
</dbReference>
<evidence type="ECO:0000313" key="6">
    <source>
        <dbReference type="Proteomes" id="UP000003045"/>
    </source>
</evidence>
<organism evidence="5 6">
    <name type="scientific">Mobiluncus mulieris ATCC 35239</name>
    <dbReference type="NCBI Taxonomy" id="871571"/>
    <lineage>
        <taxon>Bacteria</taxon>
        <taxon>Bacillati</taxon>
        <taxon>Actinomycetota</taxon>
        <taxon>Actinomycetes</taxon>
        <taxon>Actinomycetales</taxon>
        <taxon>Actinomycetaceae</taxon>
        <taxon>Mobiluncus</taxon>
    </lineage>
</organism>
<dbReference type="InterPro" id="IPR051081">
    <property type="entry name" value="HTH_MetalResp_TranReg"/>
</dbReference>
<dbReference type="Pfam" id="PF01022">
    <property type="entry name" value="HTH_5"/>
    <property type="match status" value="1"/>
</dbReference>
<dbReference type="GO" id="GO:0003677">
    <property type="term" value="F:DNA binding"/>
    <property type="evidence" value="ECO:0007669"/>
    <property type="project" value="UniProtKB-KW"/>
</dbReference>